<proteinExistence type="predicted"/>
<dbReference type="EMBL" id="WBZB01000077">
    <property type="protein sequence ID" value="KAB3524797.1"/>
    <property type="molecule type" value="Genomic_DNA"/>
</dbReference>
<reference evidence="1 2" key="1">
    <citation type="submission" date="2019-10" db="EMBL/GenBank/DDBJ databases">
        <title>Alkaliphilus serpentinus sp. nov. and Alkaliphilus pronyensis sp. nov., two novel anaerobic alkaliphilic species isolated from the serpentinized-hosted hydrothermal field of the Prony Bay (New Caledonia).</title>
        <authorList>
            <person name="Postec A."/>
        </authorList>
    </citation>
    <scope>NUCLEOTIDE SEQUENCE [LARGE SCALE GENOMIC DNA]</scope>
    <source>
        <strain evidence="1 2">LacT</strain>
    </source>
</reference>
<dbReference type="AlphaFoldDB" id="A0A833MCE3"/>
<gene>
    <name evidence="1" type="ORF">F8153_15790</name>
</gene>
<name>A0A833MCE3_9FIRM</name>
<sequence length="435" mass="49803">MKRIISKLLVLIMVSIMLIPNVAAYSSHIDNNLDIIKLAYIKDVGNKSDNLKTSIIDDNQFTIFNNDLKATITNDEISIIGTINKIPIRILAQPKSNATNLNVHLYNSKDLEENINIVYCSYEREVDKSSLYFRDYYNNNRKDIHSILKIYAIPKDSKDFVIIEIFNPKLDQNRFFTTSLTNGINKESDEYLDQFWYAKVFEPVEQFIELENRNSLMSINTQDNLGRYTFTFNHLGGTINQVFEVCRFISWPDSFSNHGSFVTRFGVTDEYTQSDDWPNDEGDWSYMRASNVKIDIAADSNNYCDRHETDGSVHKSSGVNVSYGFNLLNIGSIASITASYSNGGTHDINDNVSHNAPVGGKYPKQLRVALGSSYRLEDVGHYFSCDWRIANESAQPATNKELKIKFTYTMTNLLDYTHWINGVKTYTKTVRYDTD</sequence>
<dbReference type="Proteomes" id="UP000465601">
    <property type="component" value="Unassembled WGS sequence"/>
</dbReference>
<keyword evidence="2" id="KW-1185">Reference proteome</keyword>
<evidence type="ECO:0000313" key="2">
    <source>
        <dbReference type="Proteomes" id="UP000465601"/>
    </source>
</evidence>
<protein>
    <submittedName>
        <fullName evidence="1">Uncharacterized protein</fullName>
    </submittedName>
</protein>
<accession>A0A833MCE3</accession>
<dbReference type="RefSeq" id="WP_151867313.1">
    <property type="nucleotide sequence ID" value="NZ_WBZB01000077.1"/>
</dbReference>
<evidence type="ECO:0000313" key="1">
    <source>
        <dbReference type="EMBL" id="KAB3524797.1"/>
    </source>
</evidence>
<organism evidence="1 2">
    <name type="scientific">Alkaliphilus serpentinus</name>
    <dbReference type="NCBI Taxonomy" id="1482731"/>
    <lineage>
        <taxon>Bacteria</taxon>
        <taxon>Bacillati</taxon>
        <taxon>Bacillota</taxon>
        <taxon>Clostridia</taxon>
        <taxon>Peptostreptococcales</taxon>
        <taxon>Natronincolaceae</taxon>
        <taxon>Alkaliphilus</taxon>
    </lineage>
</organism>
<dbReference type="OrthoDB" id="2613492at2"/>
<comment type="caution">
    <text evidence="1">The sequence shown here is derived from an EMBL/GenBank/DDBJ whole genome shotgun (WGS) entry which is preliminary data.</text>
</comment>